<evidence type="ECO:0000313" key="2">
    <source>
        <dbReference type="Proteomes" id="UP000045706"/>
    </source>
</evidence>
<dbReference type="AlphaFoldDB" id="A0A0G4NNH7"/>
<sequence>SQGPALHRQLLRGLPRPSG</sequence>
<dbReference type="EMBL" id="CVQI01037211">
    <property type="protein sequence ID" value="CRK48028.1"/>
    <property type="molecule type" value="Genomic_DNA"/>
</dbReference>
<dbReference type="Proteomes" id="UP000045706">
    <property type="component" value="Unassembled WGS sequence"/>
</dbReference>
<gene>
    <name evidence="1" type="ORF">BN1723_020481</name>
</gene>
<evidence type="ECO:0000313" key="1">
    <source>
        <dbReference type="EMBL" id="CRK48028.1"/>
    </source>
</evidence>
<feature type="non-terminal residue" evidence="1">
    <location>
        <position position="1"/>
    </location>
</feature>
<reference evidence="2" key="1">
    <citation type="submission" date="2015-05" db="EMBL/GenBank/DDBJ databases">
        <authorList>
            <person name="Fogelqvist Johan"/>
        </authorList>
    </citation>
    <scope>NUCLEOTIDE SEQUENCE [LARGE SCALE GENOMIC DNA]</scope>
</reference>
<name>A0A0G4NNH7_VERLO</name>
<protein>
    <submittedName>
        <fullName evidence="1">Uncharacterized protein</fullName>
    </submittedName>
</protein>
<organism evidence="1 2">
    <name type="scientific">Verticillium longisporum</name>
    <name type="common">Verticillium dahliae var. longisporum</name>
    <dbReference type="NCBI Taxonomy" id="100787"/>
    <lineage>
        <taxon>Eukaryota</taxon>
        <taxon>Fungi</taxon>
        <taxon>Dikarya</taxon>
        <taxon>Ascomycota</taxon>
        <taxon>Pezizomycotina</taxon>
        <taxon>Sordariomycetes</taxon>
        <taxon>Hypocreomycetidae</taxon>
        <taxon>Glomerellales</taxon>
        <taxon>Plectosphaerellaceae</taxon>
        <taxon>Verticillium</taxon>
    </lineage>
</organism>
<accession>A0A0G4NNH7</accession>
<proteinExistence type="predicted"/>